<dbReference type="InterPro" id="IPR020449">
    <property type="entry name" value="Tscrpt_reg_AraC-type_HTH"/>
</dbReference>
<dbReference type="InterPro" id="IPR018060">
    <property type="entry name" value="HTH_AraC"/>
</dbReference>
<gene>
    <name evidence="11" type="ORF">BBD41_21375</name>
</gene>
<keyword evidence="5" id="KW-0805">Transcription regulation</keyword>
<evidence type="ECO:0000256" key="2">
    <source>
        <dbReference type="ARBA" id="ARBA00022490"/>
    </source>
</evidence>
<evidence type="ECO:0000259" key="10">
    <source>
        <dbReference type="PROSITE" id="PS50110"/>
    </source>
</evidence>
<dbReference type="InterPro" id="IPR011006">
    <property type="entry name" value="CheY-like_superfamily"/>
</dbReference>
<dbReference type="PROSITE" id="PS00041">
    <property type="entry name" value="HTH_ARAC_FAMILY_1"/>
    <property type="match status" value="1"/>
</dbReference>
<keyword evidence="6" id="KW-0238">DNA-binding</keyword>
<dbReference type="RefSeq" id="WP_099478684.1">
    <property type="nucleotide sequence ID" value="NZ_CP016809.1"/>
</dbReference>
<evidence type="ECO:0000256" key="6">
    <source>
        <dbReference type="ARBA" id="ARBA00023125"/>
    </source>
</evidence>
<evidence type="ECO:0000256" key="5">
    <source>
        <dbReference type="ARBA" id="ARBA00023015"/>
    </source>
</evidence>
<dbReference type="EMBL" id="CP016809">
    <property type="protein sequence ID" value="ANY74911.1"/>
    <property type="molecule type" value="Genomic_DNA"/>
</dbReference>
<comment type="subcellular location">
    <subcellularLocation>
        <location evidence="1">Cytoplasm</location>
    </subcellularLocation>
</comment>
<dbReference type="PROSITE" id="PS01124">
    <property type="entry name" value="HTH_ARAC_FAMILY_2"/>
    <property type="match status" value="1"/>
</dbReference>
<evidence type="ECO:0000256" key="1">
    <source>
        <dbReference type="ARBA" id="ARBA00004496"/>
    </source>
</evidence>
<sequence>MDNQWTVRGKLVNMLIVDDEPVICEGLRRTIDWERLGVRVVDVAYDGAEALRLVEERDVNVVLSDIRMEGMDGLELAERLKERFPNVRIVMISGYEDFEYARQAIRLGVSDYLLKPVDIDELTEVVKAIVEGVRGRERDGGIQEAKLWLSNMARQGTAYLKEAPPSLHGAEFRVLATQMVRFMERFGEQPPEHYDEIQDDWVDRLHAELRSPFLRLISVFDHENLLYTLIVSEVRMDLAAWDRLLEAAEPVLQRAGICCGASGHYGDLTETAERCAEASRLLPYHLLENKTVLLPDYPRTAGRGLGTATADFDAEGAARNLMAAMLKRDHNELDALVAEMFAFFREKRFLPEELWIAYEELAVLLRQRMRRSGQTGLDDVHLASPDMNHFNSYGSLERLVQGHMREWLKFIERSGMDKSYWIIEKAKKYMNEHYRADLKASEVASWLKITPSYFSYIFKQSTGKGFTEYMNEMRMEHAKELLATTHDKVFEIADKVGYKEYKYFVSVFKTYTGMTPKEYRGLSAARDAGGGVH</sequence>
<protein>
    <recommendedName>
        <fullName evidence="12">DNA-binding response regulator</fullName>
    </recommendedName>
</protein>
<dbReference type="AlphaFoldDB" id="A0A1B2E4L9"/>
<dbReference type="GO" id="GO:0000160">
    <property type="term" value="P:phosphorelay signal transduction system"/>
    <property type="evidence" value="ECO:0007669"/>
    <property type="project" value="UniProtKB-KW"/>
</dbReference>
<reference evidence="11" key="1">
    <citation type="submission" date="2016-08" db="EMBL/GenBank/DDBJ databases">
        <title>Complete Genome Seqeunce of Paenibacillus sp. nov. IHBB 9852 from high altitute lake of Indian trans-Himalayas.</title>
        <authorList>
            <person name="Kiran S."/>
            <person name="Swarnkar M.K."/>
            <person name="Rana A."/>
            <person name="Tewari R."/>
            <person name="Gulati A."/>
        </authorList>
    </citation>
    <scope>NUCLEOTIDE SEQUENCE [LARGE SCALE GENOMIC DNA]</scope>
    <source>
        <strain evidence="11">IHBB 9852</strain>
    </source>
</reference>
<evidence type="ECO:0000259" key="9">
    <source>
        <dbReference type="PROSITE" id="PS01124"/>
    </source>
</evidence>
<keyword evidence="4" id="KW-0902">Two-component regulatory system</keyword>
<dbReference type="PANTHER" id="PTHR42713:SF3">
    <property type="entry name" value="TRANSCRIPTIONAL REGULATORY PROTEIN HPTR"/>
    <property type="match status" value="1"/>
</dbReference>
<dbReference type="InterPro" id="IPR018062">
    <property type="entry name" value="HTH_AraC-typ_CS"/>
</dbReference>
<feature type="domain" description="HTH araC/xylS-type" evidence="9">
    <location>
        <begin position="424"/>
        <end position="522"/>
    </location>
</feature>
<dbReference type="PRINTS" id="PR00032">
    <property type="entry name" value="HTHARAC"/>
</dbReference>
<proteinExistence type="predicted"/>
<dbReference type="SMART" id="SM00342">
    <property type="entry name" value="HTH_ARAC"/>
    <property type="match status" value="1"/>
</dbReference>
<dbReference type="PROSITE" id="PS50110">
    <property type="entry name" value="RESPONSE_REGULATORY"/>
    <property type="match status" value="1"/>
</dbReference>
<dbReference type="SUPFAM" id="SSF46689">
    <property type="entry name" value="Homeodomain-like"/>
    <property type="match status" value="2"/>
</dbReference>
<name>A0A1B2E4L9_9BACL</name>
<dbReference type="PANTHER" id="PTHR42713">
    <property type="entry name" value="HISTIDINE KINASE-RELATED"/>
    <property type="match status" value="1"/>
</dbReference>
<evidence type="ECO:0000256" key="4">
    <source>
        <dbReference type="ARBA" id="ARBA00023012"/>
    </source>
</evidence>
<dbReference type="Gene3D" id="3.40.50.2300">
    <property type="match status" value="1"/>
</dbReference>
<dbReference type="GO" id="GO:0043565">
    <property type="term" value="F:sequence-specific DNA binding"/>
    <property type="evidence" value="ECO:0007669"/>
    <property type="project" value="InterPro"/>
</dbReference>
<dbReference type="GO" id="GO:0003700">
    <property type="term" value="F:DNA-binding transcription factor activity"/>
    <property type="evidence" value="ECO:0007669"/>
    <property type="project" value="InterPro"/>
</dbReference>
<dbReference type="InterPro" id="IPR001789">
    <property type="entry name" value="Sig_transdc_resp-reg_receiver"/>
</dbReference>
<evidence type="ECO:0008006" key="12">
    <source>
        <dbReference type="Google" id="ProtNLM"/>
    </source>
</evidence>
<organism evidence="11">
    <name type="scientific">Paenibacillus ihbetae</name>
    <dbReference type="NCBI Taxonomy" id="1870820"/>
    <lineage>
        <taxon>Bacteria</taxon>
        <taxon>Bacillati</taxon>
        <taxon>Bacillota</taxon>
        <taxon>Bacilli</taxon>
        <taxon>Bacillales</taxon>
        <taxon>Paenibacillaceae</taxon>
        <taxon>Paenibacillus</taxon>
    </lineage>
</organism>
<dbReference type="InterPro" id="IPR051552">
    <property type="entry name" value="HptR"/>
</dbReference>
<dbReference type="SUPFAM" id="SSF52172">
    <property type="entry name" value="CheY-like"/>
    <property type="match status" value="1"/>
</dbReference>
<evidence type="ECO:0000256" key="3">
    <source>
        <dbReference type="ARBA" id="ARBA00022553"/>
    </source>
</evidence>
<keyword evidence="2" id="KW-0963">Cytoplasm</keyword>
<dbReference type="GO" id="GO:0005737">
    <property type="term" value="C:cytoplasm"/>
    <property type="evidence" value="ECO:0007669"/>
    <property type="project" value="UniProtKB-SubCell"/>
</dbReference>
<accession>A0A1B2E4L9</accession>
<dbReference type="SMART" id="SM00448">
    <property type="entry name" value="REC"/>
    <property type="match status" value="1"/>
</dbReference>
<keyword evidence="7" id="KW-0804">Transcription</keyword>
<feature type="domain" description="Response regulatory" evidence="10">
    <location>
        <begin position="13"/>
        <end position="130"/>
    </location>
</feature>
<dbReference type="InterPro" id="IPR009057">
    <property type="entry name" value="Homeodomain-like_sf"/>
</dbReference>
<feature type="modified residue" description="4-aspartylphosphate" evidence="8">
    <location>
        <position position="65"/>
    </location>
</feature>
<dbReference type="Gene3D" id="1.10.10.60">
    <property type="entry name" value="Homeodomain-like"/>
    <property type="match status" value="2"/>
</dbReference>
<evidence type="ECO:0000256" key="7">
    <source>
        <dbReference type="ARBA" id="ARBA00023163"/>
    </source>
</evidence>
<evidence type="ECO:0000256" key="8">
    <source>
        <dbReference type="PROSITE-ProRule" id="PRU00169"/>
    </source>
</evidence>
<dbReference type="KEGG" id="pib:BBD41_21375"/>
<evidence type="ECO:0000313" key="11">
    <source>
        <dbReference type="EMBL" id="ANY74911.1"/>
    </source>
</evidence>
<keyword evidence="3 8" id="KW-0597">Phosphoprotein</keyword>
<dbReference type="CDD" id="cd17536">
    <property type="entry name" value="REC_YesN-like"/>
    <property type="match status" value="1"/>
</dbReference>
<dbReference type="Pfam" id="PF00072">
    <property type="entry name" value="Response_reg"/>
    <property type="match status" value="1"/>
</dbReference>
<dbReference type="Pfam" id="PF12833">
    <property type="entry name" value="HTH_18"/>
    <property type="match status" value="1"/>
</dbReference>